<name>A0A2S2NLG2_SCHGA</name>
<keyword evidence="2" id="KW-0732">Signal</keyword>
<gene>
    <name evidence="3" type="ORF">g.89333</name>
</gene>
<organism evidence="3">
    <name type="scientific">Schizaphis graminum</name>
    <name type="common">Green bug aphid</name>
    <dbReference type="NCBI Taxonomy" id="13262"/>
    <lineage>
        <taxon>Eukaryota</taxon>
        <taxon>Metazoa</taxon>
        <taxon>Ecdysozoa</taxon>
        <taxon>Arthropoda</taxon>
        <taxon>Hexapoda</taxon>
        <taxon>Insecta</taxon>
        <taxon>Pterygota</taxon>
        <taxon>Neoptera</taxon>
        <taxon>Paraneoptera</taxon>
        <taxon>Hemiptera</taxon>
        <taxon>Sternorrhyncha</taxon>
        <taxon>Aphidomorpha</taxon>
        <taxon>Aphidoidea</taxon>
        <taxon>Aphididae</taxon>
        <taxon>Aphidini</taxon>
        <taxon>Schizaphis</taxon>
    </lineage>
</organism>
<feature type="chain" id="PRO_5015633658" evidence="2">
    <location>
        <begin position="22"/>
        <end position="478"/>
    </location>
</feature>
<protein>
    <submittedName>
        <fullName evidence="3">Uncharacterized protein</fullName>
    </submittedName>
</protein>
<proteinExistence type="predicted"/>
<evidence type="ECO:0000256" key="2">
    <source>
        <dbReference type="SAM" id="SignalP"/>
    </source>
</evidence>
<feature type="signal peptide" evidence="2">
    <location>
        <begin position="1"/>
        <end position="21"/>
    </location>
</feature>
<reference evidence="3" key="1">
    <citation type="submission" date="2018-04" db="EMBL/GenBank/DDBJ databases">
        <title>Transcriptome of Schizaphis graminum biotype I.</title>
        <authorList>
            <person name="Scully E.D."/>
            <person name="Geib S.M."/>
            <person name="Palmer N.A."/>
            <person name="Koch K."/>
            <person name="Bradshaw J."/>
            <person name="Heng-Moss T."/>
            <person name="Sarath G."/>
        </authorList>
    </citation>
    <scope>NUCLEOTIDE SEQUENCE</scope>
</reference>
<evidence type="ECO:0000256" key="1">
    <source>
        <dbReference type="SAM" id="MobiDB-lite"/>
    </source>
</evidence>
<feature type="region of interest" description="Disordered" evidence="1">
    <location>
        <begin position="39"/>
        <end position="62"/>
    </location>
</feature>
<accession>A0A2S2NLG2</accession>
<dbReference type="EMBL" id="GGMR01005392">
    <property type="protein sequence ID" value="MBY18011.1"/>
    <property type="molecule type" value="Transcribed_RNA"/>
</dbReference>
<evidence type="ECO:0000313" key="3">
    <source>
        <dbReference type="EMBL" id="MBY18011.1"/>
    </source>
</evidence>
<dbReference type="AlphaFoldDB" id="A0A2S2NLG2"/>
<sequence>MKSALVIASVLLAGVAFEVTARNVYYDNQNQRGNNEQWARFQQGDSSEESAEPTFNEFQNNNKFNNVQSNYESESTFADRSQQNNQNDETYFGFNQESSQQQQQRTSQNQFMAVGQPEGLTKAMVEKIAAIQKIAVEQNIADSADFLDATVTVNQNSVKFPKHNYVSFFNSTMKNLDNGDLEYMYLNPEKDAVFAQYQFNEIKTVGSFKSNIAHAHSGYYTIVMNNVLSNLSTGFYDDKHAVIKAAKFQNADANIMTHDGSETQVFSPALEQKYLGVLANAVSNEVMKSANKGALVHIKNEIRRPIEINTARKFTNKLFDLRWQEDQVTMEMTNIGFKNSEELKQTTEHLLSSVTFQRKSQDSYRMRYDFSINNLEWTSALNVMMAGKRMTTDPIKFTIEKLNIKVYVDKSMHNQQQQSYGKAYTKVEVRGLHYNLKHVQPELVSSLENNLQRFMELSFGSYLQDSLVQELINYNRQY</sequence>